<evidence type="ECO:0000313" key="5">
    <source>
        <dbReference type="EMBL" id="KAK3352911.1"/>
    </source>
</evidence>
<feature type="domain" description="DUF4139" evidence="3">
    <location>
        <begin position="310"/>
        <end position="867"/>
    </location>
</feature>
<feature type="region of interest" description="Disordered" evidence="2">
    <location>
        <begin position="85"/>
        <end position="108"/>
    </location>
</feature>
<comment type="caution">
    <text evidence="5">The sequence shown here is derived from an EMBL/GenBank/DDBJ whole genome shotgun (WGS) entry which is preliminary data.</text>
</comment>
<dbReference type="EMBL" id="JAUIQD010000004">
    <property type="protein sequence ID" value="KAK3352911.1"/>
    <property type="molecule type" value="Genomic_DNA"/>
</dbReference>
<dbReference type="NCBIfam" id="TIGR02231">
    <property type="entry name" value="mucoidy inhibitor MuiA family protein"/>
    <property type="match status" value="1"/>
</dbReference>
<keyword evidence="6" id="KW-1185">Reference proteome</keyword>
<dbReference type="Proteomes" id="UP001275084">
    <property type="component" value="Unassembled WGS sequence"/>
</dbReference>
<dbReference type="InterPro" id="IPR011935">
    <property type="entry name" value="CHP02231"/>
</dbReference>
<dbReference type="PANTHER" id="PTHR31005">
    <property type="entry name" value="DUF4139 DOMAIN-CONTAINING PROTEIN"/>
    <property type="match status" value="1"/>
</dbReference>
<evidence type="ECO:0000259" key="3">
    <source>
        <dbReference type="Pfam" id="PF13598"/>
    </source>
</evidence>
<gene>
    <name evidence="5" type="ORF">B0T25DRAFT_543109</name>
</gene>
<keyword evidence="1" id="KW-0175">Coiled coil</keyword>
<feature type="compositionally biased region" description="Acidic residues" evidence="2">
    <location>
        <begin position="85"/>
        <end position="107"/>
    </location>
</feature>
<evidence type="ECO:0008006" key="7">
    <source>
        <dbReference type="Google" id="ProtNLM"/>
    </source>
</evidence>
<dbReference type="InterPro" id="IPR037291">
    <property type="entry name" value="DUF4139"/>
</dbReference>
<evidence type="ECO:0000256" key="1">
    <source>
        <dbReference type="SAM" id="Coils"/>
    </source>
</evidence>
<organism evidence="5 6">
    <name type="scientific">Lasiosphaeria hispida</name>
    <dbReference type="NCBI Taxonomy" id="260671"/>
    <lineage>
        <taxon>Eukaryota</taxon>
        <taxon>Fungi</taxon>
        <taxon>Dikarya</taxon>
        <taxon>Ascomycota</taxon>
        <taxon>Pezizomycotina</taxon>
        <taxon>Sordariomycetes</taxon>
        <taxon>Sordariomycetidae</taxon>
        <taxon>Sordariales</taxon>
        <taxon>Lasiosphaeriaceae</taxon>
        <taxon>Lasiosphaeria</taxon>
    </lineage>
</organism>
<accession>A0AAJ0MDX4</accession>
<proteinExistence type="predicted"/>
<evidence type="ECO:0000313" key="6">
    <source>
        <dbReference type="Proteomes" id="UP001275084"/>
    </source>
</evidence>
<reference evidence="5" key="2">
    <citation type="submission" date="2023-06" db="EMBL/GenBank/DDBJ databases">
        <authorList>
            <consortium name="Lawrence Berkeley National Laboratory"/>
            <person name="Haridas S."/>
            <person name="Hensen N."/>
            <person name="Bonometti L."/>
            <person name="Westerberg I."/>
            <person name="Brannstrom I.O."/>
            <person name="Guillou S."/>
            <person name="Cros-Aarteil S."/>
            <person name="Calhoun S."/>
            <person name="Kuo A."/>
            <person name="Mondo S."/>
            <person name="Pangilinan J."/>
            <person name="Riley R."/>
            <person name="Labutti K."/>
            <person name="Andreopoulos B."/>
            <person name="Lipzen A."/>
            <person name="Chen C."/>
            <person name="Yanf M."/>
            <person name="Daum C."/>
            <person name="Ng V."/>
            <person name="Clum A."/>
            <person name="Steindorff A."/>
            <person name="Ohm R."/>
            <person name="Martin F."/>
            <person name="Silar P."/>
            <person name="Natvig D."/>
            <person name="Lalanne C."/>
            <person name="Gautier V."/>
            <person name="Ament-Velasquez S.L."/>
            <person name="Kruys A."/>
            <person name="Hutchinson M.I."/>
            <person name="Powell A.J."/>
            <person name="Barry K."/>
            <person name="Miller A.N."/>
            <person name="Grigoriev I.V."/>
            <person name="Debuchy R."/>
            <person name="Gladieux P."/>
            <person name="Thoren M.H."/>
            <person name="Johannesson H."/>
        </authorList>
    </citation>
    <scope>NUCLEOTIDE SEQUENCE</scope>
    <source>
        <strain evidence="5">CBS 955.72</strain>
    </source>
</reference>
<dbReference type="Pfam" id="PF13600">
    <property type="entry name" value="DUF4140"/>
    <property type="match status" value="1"/>
</dbReference>
<dbReference type="PANTHER" id="PTHR31005:SF8">
    <property type="entry name" value="DUF4139 DOMAIN-CONTAINING PROTEIN"/>
    <property type="match status" value="1"/>
</dbReference>
<reference evidence="5" key="1">
    <citation type="journal article" date="2023" name="Mol. Phylogenet. Evol.">
        <title>Genome-scale phylogeny and comparative genomics of the fungal order Sordariales.</title>
        <authorList>
            <person name="Hensen N."/>
            <person name="Bonometti L."/>
            <person name="Westerberg I."/>
            <person name="Brannstrom I.O."/>
            <person name="Guillou S."/>
            <person name="Cros-Aarteil S."/>
            <person name="Calhoun S."/>
            <person name="Haridas S."/>
            <person name="Kuo A."/>
            <person name="Mondo S."/>
            <person name="Pangilinan J."/>
            <person name="Riley R."/>
            <person name="LaButti K."/>
            <person name="Andreopoulos B."/>
            <person name="Lipzen A."/>
            <person name="Chen C."/>
            <person name="Yan M."/>
            <person name="Daum C."/>
            <person name="Ng V."/>
            <person name="Clum A."/>
            <person name="Steindorff A."/>
            <person name="Ohm R.A."/>
            <person name="Martin F."/>
            <person name="Silar P."/>
            <person name="Natvig D.O."/>
            <person name="Lalanne C."/>
            <person name="Gautier V."/>
            <person name="Ament-Velasquez S.L."/>
            <person name="Kruys A."/>
            <person name="Hutchinson M.I."/>
            <person name="Powell A.J."/>
            <person name="Barry K."/>
            <person name="Miller A.N."/>
            <person name="Grigoriev I.V."/>
            <person name="Debuchy R."/>
            <person name="Gladieux P."/>
            <person name="Hiltunen Thoren M."/>
            <person name="Johannesson H."/>
        </authorList>
    </citation>
    <scope>NUCLEOTIDE SEQUENCE</scope>
    <source>
        <strain evidence="5">CBS 955.72</strain>
    </source>
</reference>
<dbReference type="AlphaFoldDB" id="A0AAJ0MDX4"/>
<dbReference type="Pfam" id="PF13598">
    <property type="entry name" value="DUF4139"/>
    <property type="match status" value="1"/>
</dbReference>
<feature type="domain" description="DUF4140" evidence="4">
    <location>
        <begin position="19"/>
        <end position="143"/>
    </location>
</feature>
<evidence type="ECO:0000256" key="2">
    <source>
        <dbReference type="SAM" id="MobiDB-lite"/>
    </source>
</evidence>
<evidence type="ECO:0000259" key="4">
    <source>
        <dbReference type="Pfam" id="PF13600"/>
    </source>
</evidence>
<dbReference type="InterPro" id="IPR025554">
    <property type="entry name" value="DUF4140"/>
</dbReference>
<feature type="coiled-coil region" evidence="1">
    <location>
        <begin position="184"/>
        <end position="247"/>
    </location>
</feature>
<protein>
    <recommendedName>
        <fullName evidence="7">Mucoidy inhibitor-like protein</fullName>
    </recommendedName>
</protein>
<sequence>MDTTHKQEYRIRDLPTRSVTLFPTRAQVVREIKDVVLKPGANEVTVVGLTPTADEHSIKVEGTGAAIITDITVELLPNRDIFEEIYPESDSEDEDSDKSDSDSDDQDTINKALEDVRDKIEGLIDEQKRSKEVISSAESRLKILDAYGKSLDKKRGVDIEISVETYRKEREKVFQDHMTGTLRERELTKEIRNLGKEQQRLESLERKEERKALKAKVKLDRAKAKIKEKERRRQQERQKEKARIRKERENFWPRYCYSVRITLDAAGFTDTPASSRRSSIASASDVVKVVSEKDTKASQSEPEASYSCDLSLSYVTSSAFWSPSYDLALSTTTSTALLCFDARLTNMTSEAWTNSKVTLSTSETTFSGLQDTIPTLVPWRVKLAGKWAGGAQNDLIDSQEERTQQGAWRAVQVAGYAQKPRAQLFGASDGQGFAKYSNSLPAPQQAVLYQQQQQEVQKAAPPMAQQVAPGALSPAGGFGPQANFGSGGLFGNPAARGSIFSNVAPQANIPLGGRLFGGFVPQDNQRGGGAAFGASSNANVGGGGGGLFGSAANANVGGGVLFGSAANANADENISYVPNAAPSRSLMAKSKKVAEYRKGSLDGASRESASYFASQDDDDEDGQTILEPTPELSFQESAFEETGLTATYDLPNLKTLKPSSTASKQRVARISFANVYFSHTVVAKYKPVAYLKAKLRNTSKLTLLKGQTGLTLDGTFMGRSTLPRCSAGDTFTMSLGVDPAIKVAYPKPDVKRSTTGVFTKGDNSVYTRTITLVNSRATAGKPVNITVLDQVPVSEDEKLRVDVLHPKGLYAGSGGVTTGIPGKEGKDEKDWGKAAASLKKAGEVSWEVQLNAGKSVRLTLEYDVAFPTGDRVVQC</sequence>
<name>A0AAJ0MDX4_9PEZI</name>